<name>A0A5C0AS46_9BURK</name>
<dbReference type="NCBIfam" id="TIGR03032">
    <property type="entry name" value="TIGR03032 family protein"/>
    <property type="match status" value="1"/>
</dbReference>
<keyword evidence="4" id="KW-1185">Reference proteome</keyword>
<protein>
    <submittedName>
        <fullName evidence="3">TIGR03032 family protein</fullName>
    </submittedName>
</protein>
<organism evidence="3 4">
    <name type="scientific">Pigmentiphaga aceris</name>
    <dbReference type="NCBI Taxonomy" id="1940612"/>
    <lineage>
        <taxon>Bacteria</taxon>
        <taxon>Pseudomonadati</taxon>
        <taxon>Pseudomonadota</taxon>
        <taxon>Betaproteobacteria</taxon>
        <taxon>Burkholderiales</taxon>
        <taxon>Alcaligenaceae</taxon>
        <taxon>Pigmentiphaga</taxon>
    </lineage>
</organism>
<gene>
    <name evidence="3" type="ORF">FXN63_03255</name>
</gene>
<dbReference type="SUPFAM" id="SSF63825">
    <property type="entry name" value="YWTD domain"/>
    <property type="match status" value="1"/>
</dbReference>
<evidence type="ECO:0000256" key="1">
    <source>
        <dbReference type="SAM" id="MobiDB-lite"/>
    </source>
</evidence>
<dbReference type="OrthoDB" id="238183at2"/>
<dbReference type="Pfam" id="PF16261">
    <property type="entry name" value="DUF4915"/>
    <property type="match status" value="1"/>
</dbReference>
<feature type="region of interest" description="Disordered" evidence="1">
    <location>
        <begin position="375"/>
        <end position="394"/>
    </location>
</feature>
<evidence type="ECO:0000313" key="3">
    <source>
        <dbReference type="EMBL" id="QEI04968.1"/>
    </source>
</evidence>
<feature type="compositionally biased region" description="Polar residues" evidence="1">
    <location>
        <begin position="383"/>
        <end position="394"/>
    </location>
</feature>
<feature type="domain" description="Conserved hypothetical protein CHP03032" evidence="2">
    <location>
        <begin position="33"/>
        <end position="344"/>
    </location>
</feature>
<dbReference type="Proteomes" id="UP000325161">
    <property type="component" value="Chromosome"/>
</dbReference>
<evidence type="ECO:0000259" key="2">
    <source>
        <dbReference type="Pfam" id="PF16261"/>
    </source>
</evidence>
<dbReference type="EMBL" id="CP043046">
    <property type="protein sequence ID" value="QEI04968.1"/>
    <property type="molecule type" value="Genomic_DNA"/>
</dbReference>
<dbReference type="AlphaFoldDB" id="A0A5C0AS46"/>
<evidence type="ECO:0000313" key="4">
    <source>
        <dbReference type="Proteomes" id="UP000325161"/>
    </source>
</evidence>
<sequence>MTRRKCCVRITEYFASGTDMPGEALDLHIDAGFLALLASHNLAVAATVGPDGLIVIGRDRVGRPAIEHRVIHNAFALAVSGSRLAVSHKYGITVYNDCRALAAEHPTAPGRYDAYYAPLVTFHTGDCLVHDMVATRKGLVVANTRFSTVDLIDGRYNANPIWRPPFISVPMPEDRCHLNGLALDGETLKYVTAFGPFDTAGGWRSHPQFHGVLIDAVTGRCIAEKLSVPHSPRIIDGHLYVCESGHGTLLRVDPSTGQRTVVCELPGLPRGLAAHAGIAFIGLSSQRHSSSLPTLPILARHATPIAGIAAVDLATGNLLGMARIQNPGREILDVKLIPNCMLPGVGERNDHHEFHLTESPAGAYWLKSASRPKTVPVAAPAAQANSNDSSTEQA</sequence>
<dbReference type="InterPro" id="IPR017481">
    <property type="entry name" value="CHP03032"/>
</dbReference>
<reference evidence="3 4" key="1">
    <citation type="submission" date="2019-08" db="EMBL/GenBank/DDBJ databases">
        <title>Amphibian skin-associated Pigmentiphaga: genome sequence and occurrence across geography and hosts.</title>
        <authorList>
            <person name="Bletz M.C."/>
            <person name="Bunk B."/>
            <person name="Sproeer C."/>
            <person name="Biwer P."/>
            <person name="Reiter S."/>
            <person name="Rabemananjara F.C.E."/>
            <person name="Schulz S."/>
            <person name="Overmann J."/>
            <person name="Vences M."/>
        </authorList>
    </citation>
    <scope>NUCLEOTIDE SEQUENCE [LARGE SCALE GENOMIC DNA]</scope>
    <source>
        <strain evidence="3 4">Mada1488</strain>
    </source>
</reference>
<dbReference type="KEGG" id="pacr:FXN63_03255"/>
<accession>A0A5C0AS46</accession>
<proteinExistence type="predicted"/>